<evidence type="ECO:0000313" key="3">
    <source>
        <dbReference type="EMBL" id="ESN95401.1"/>
    </source>
</evidence>
<reference evidence="3 5" key="2">
    <citation type="journal article" date="2013" name="Nature">
        <title>Insights into bilaterian evolution from three spiralian genomes.</title>
        <authorList>
            <person name="Simakov O."/>
            <person name="Marletaz F."/>
            <person name="Cho S.J."/>
            <person name="Edsinger-Gonzales E."/>
            <person name="Havlak P."/>
            <person name="Hellsten U."/>
            <person name="Kuo D.H."/>
            <person name="Larsson T."/>
            <person name="Lv J."/>
            <person name="Arendt D."/>
            <person name="Savage R."/>
            <person name="Osoegawa K."/>
            <person name="de Jong P."/>
            <person name="Grimwood J."/>
            <person name="Chapman J.A."/>
            <person name="Shapiro H."/>
            <person name="Aerts A."/>
            <person name="Otillar R.P."/>
            <person name="Terry A.Y."/>
            <person name="Boore J.L."/>
            <person name="Grigoriev I.V."/>
            <person name="Lindberg D.R."/>
            <person name="Seaver E.C."/>
            <person name="Weisblat D.A."/>
            <person name="Putnam N.H."/>
            <person name="Rokhsar D.S."/>
        </authorList>
    </citation>
    <scope>NUCLEOTIDE SEQUENCE</scope>
</reference>
<dbReference type="CTD" id="20207314"/>
<keyword evidence="1" id="KW-0175">Coiled coil</keyword>
<dbReference type="InParanoid" id="T1FER5"/>
<reference evidence="4" key="3">
    <citation type="submission" date="2015-06" db="UniProtKB">
        <authorList>
            <consortium name="EnsemblMetazoa"/>
        </authorList>
    </citation>
    <scope>IDENTIFICATION</scope>
</reference>
<feature type="compositionally biased region" description="Acidic residues" evidence="2">
    <location>
        <begin position="124"/>
        <end position="154"/>
    </location>
</feature>
<accession>T1FER5</accession>
<dbReference type="AlphaFoldDB" id="T1FER5"/>
<protein>
    <submittedName>
        <fullName evidence="3 4">Uncharacterized protein</fullName>
    </submittedName>
</protein>
<organism evidence="4 5">
    <name type="scientific">Helobdella robusta</name>
    <name type="common">Californian leech</name>
    <dbReference type="NCBI Taxonomy" id="6412"/>
    <lineage>
        <taxon>Eukaryota</taxon>
        <taxon>Metazoa</taxon>
        <taxon>Spiralia</taxon>
        <taxon>Lophotrochozoa</taxon>
        <taxon>Annelida</taxon>
        <taxon>Clitellata</taxon>
        <taxon>Hirudinea</taxon>
        <taxon>Rhynchobdellida</taxon>
        <taxon>Glossiphoniidae</taxon>
        <taxon>Helobdella</taxon>
    </lineage>
</organism>
<gene>
    <name evidence="4" type="primary">20207314</name>
    <name evidence="3" type="ORF">HELRODRAFT_179475</name>
</gene>
<dbReference type="Proteomes" id="UP000015101">
    <property type="component" value="Unassembled WGS sequence"/>
</dbReference>
<dbReference type="HOGENOM" id="CLU_1519525_0_0_1"/>
<sequence>MTDDMAIDIAQFASKTKHHIVLSTNKNNNTDISKQLQNINKLIRSLTNNNKNGNEDRNKRQQQQQQLLNNIYNKNNCTKTSINYSENYHNNKNNNSPQAKQQHGHKPDIVLPYCGRCNNKDVVDVDDDEDDDDEEDDVDDDEDDDDDGSGDDGDPFQPTVSLLHSNNNRQCFQRFSR</sequence>
<dbReference type="KEGG" id="hro:HELRODRAFT_179475"/>
<reference evidence="5" key="1">
    <citation type="submission" date="2012-12" db="EMBL/GenBank/DDBJ databases">
        <authorList>
            <person name="Hellsten U."/>
            <person name="Grimwood J."/>
            <person name="Chapman J.A."/>
            <person name="Shapiro H."/>
            <person name="Aerts A."/>
            <person name="Otillar R.P."/>
            <person name="Terry A.Y."/>
            <person name="Boore J.L."/>
            <person name="Simakov O."/>
            <person name="Marletaz F."/>
            <person name="Cho S.-J."/>
            <person name="Edsinger-Gonzales E."/>
            <person name="Havlak P."/>
            <person name="Kuo D.-H."/>
            <person name="Larsson T."/>
            <person name="Lv J."/>
            <person name="Arendt D."/>
            <person name="Savage R."/>
            <person name="Osoegawa K."/>
            <person name="de Jong P."/>
            <person name="Lindberg D.R."/>
            <person name="Seaver E.C."/>
            <person name="Weisblat D.A."/>
            <person name="Putnam N.H."/>
            <person name="Grigoriev I.V."/>
            <person name="Rokhsar D.S."/>
        </authorList>
    </citation>
    <scope>NUCLEOTIDE SEQUENCE</scope>
</reference>
<proteinExistence type="predicted"/>
<dbReference type="EMBL" id="KB097528">
    <property type="protein sequence ID" value="ESN95401.1"/>
    <property type="molecule type" value="Genomic_DNA"/>
</dbReference>
<name>T1FER5_HELRO</name>
<feature type="coiled-coil region" evidence="1">
    <location>
        <begin position="29"/>
        <end position="56"/>
    </location>
</feature>
<feature type="region of interest" description="Disordered" evidence="2">
    <location>
        <begin position="82"/>
        <end position="106"/>
    </location>
</feature>
<evidence type="ECO:0000313" key="5">
    <source>
        <dbReference type="Proteomes" id="UP000015101"/>
    </source>
</evidence>
<feature type="compositionally biased region" description="Polar residues" evidence="2">
    <location>
        <begin position="158"/>
        <end position="168"/>
    </location>
</feature>
<evidence type="ECO:0000256" key="2">
    <source>
        <dbReference type="SAM" id="MobiDB-lite"/>
    </source>
</evidence>
<evidence type="ECO:0000313" key="4">
    <source>
        <dbReference type="EnsemblMetazoa" id="HelroP179475"/>
    </source>
</evidence>
<evidence type="ECO:0000256" key="1">
    <source>
        <dbReference type="SAM" id="Coils"/>
    </source>
</evidence>
<feature type="compositionally biased region" description="Low complexity" evidence="2">
    <location>
        <begin position="83"/>
        <end position="96"/>
    </location>
</feature>
<feature type="region of interest" description="Disordered" evidence="2">
    <location>
        <begin position="120"/>
        <end position="168"/>
    </location>
</feature>
<dbReference type="RefSeq" id="XP_009026554.1">
    <property type="nucleotide sequence ID" value="XM_009028306.1"/>
</dbReference>
<dbReference type="GeneID" id="20207314"/>
<dbReference type="EnsemblMetazoa" id="HelroT179475">
    <property type="protein sequence ID" value="HelroP179475"/>
    <property type="gene ID" value="HelroG179475"/>
</dbReference>
<keyword evidence="5" id="KW-1185">Reference proteome</keyword>
<dbReference type="EMBL" id="AMQM01006859">
    <property type="status" value="NOT_ANNOTATED_CDS"/>
    <property type="molecule type" value="Genomic_DNA"/>
</dbReference>